<dbReference type="EMBL" id="JBHSNA010000011">
    <property type="protein sequence ID" value="MFC5567169.1"/>
    <property type="molecule type" value="Genomic_DNA"/>
</dbReference>
<evidence type="ECO:0000313" key="2">
    <source>
        <dbReference type="Proteomes" id="UP001596056"/>
    </source>
</evidence>
<gene>
    <name evidence="1" type="ORF">ACFPOC_12215</name>
</gene>
<accession>A0ABW0SEU9</accession>
<comment type="caution">
    <text evidence="1">The sequence shown here is derived from an EMBL/GenBank/DDBJ whole genome shotgun (WGS) entry which is preliminary data.</text>
</comment>
<protein>
    <submittedName>
        <fullName evidence="1">Uncharacterized protein</fullName>
    </submittedName>
</protein>
<name>A0ABW0SEU9_9RHOB</name>
<evidence type="ECO:0000313" key="1">
    <source>
        <dbReference type="EMBL" id="MFC5567169.1"/>
    </source>
</evidence>
<sequence length="73" mass="8093">MVKIVVAELNPPKAKAAKPAVRTARVRAPDGHLTTVRSIQADSESFGQDFQHVFARNVERVRRENRKVAGARS</sequence>
<dbReference type="Proteomes" id="UP001596056">
    <property type="component" value="Unassembled WGS sequence"/>
</dbReference>
<keyword evidence="2" id="KW-1185">Reference proteome</keyword>
<proteinExistence type="predicted"/>
<reference evidence="2" key="1">
    <citation type="journal article" date="2019" name="Int. J. Syst. Evol. Microbiol.">
        <title>The Global Catalogue of Microorganisms (GCM) 10K type strain sequencing project: providing services to taxonomists for standard genome sequencing and annotation.</title>
        <authorList>
            <consortium name="The Broad Institute Genomics Platform"/>
            <consortium name="The Broad Institute Genome Sequencing Center for Infectious Disease"/>
            <person name="Wu L."/>
            <person name="Ma J."/>
        </authorList>
    </citation>
    <scope>NUCLEOTIDE SEQUENCE [LARGE SCALE GENOMIC DNA]</scope>
    <source>
        <strain evidence="2">KACC 11588</strain>
    </source>
</reference>
<dbReference type="RefSeq" id="WP_209842095.1">
    <property type="nucleotide sequence ID" value="NZ_JAGGJP010000014.1"/>
</dbReference>
<organism evidence="1 2">
    <name type="scientific">Rubellimicrobium aerolatum</name>
    <dbReference type="NCBI Taxonomy" id="490979"/>
    <lineage>
        <taxon>Bacteria</taxon>
        <taxon>Pseudomonadati</taxon>
        <taxon>Pseudomonadota</taxon>
        <taxon>Alphaproteobacteria</taxon>
        <taxon>Rhodobacterales</taxon>
        <taxon>Roseobacteraceae</taxon>
        <taxon>Rubellimicrobium</taxon>
    </lineage>
</organism>